<accession>A0ABP8YYV7</accession>
<evidence type="ECO:0000259" key="3">
    <source>
        <dbReference type="Pfam" id="PF02826"/>
    </source>
</evidence>
<keyword evidence="1" id="KW-0560">Oxidoreductase</keyword>
<comment type="caution">
    <text evidence="4">The sequence shown here is derived from an EMBL/GenBank/DDBJ whole genome shotgun (WGS) entry which is preliminary data.</text>
</comment>
<dbReference type="SUPFAM" id="SSF51735">
    <property type="entry name" value="NAD(P)-binding Rossmann-fold domains"/>
    <property type="match status" value="1"/>
</dbReference>
<dbReference type="PANTHER" id="PTHR10996:SF178">
    <property type="entry name" value="2-HYDROXYACID DEHYDROGENASE YGL185C-RELATED"/>
    <property type="match status" value="1"/>
</dbReference>
<evidence type="ECO:0000313" key="4">
    <source>
        <dbReference type="EMBL" id="GAA4742358.1"/>
    </source>
</evidence>
<evidence type="ECO:0000313" key="5">
    <source>
        <dbReference type="Proteomes" id="UP001500121"/>
    </source>
</evidence>
<protein>
    <submittedName>
        <fullName evidence="4">2-hydroxyacid dehydrogenase</fullName>
    </submittedName>
</protein>
<dbReference type="InterPro" id="IPR029753">
    <property type="entry name" value="D-isomer_DH_CS"/>
</dbReference>
<dbReference type="Pfam" id="PF02826">
    <property type="entry name" value="2-Hacid_dh_C"/>
    <property type="match status" value="1"/>
</dbReference>
<dbReference type="PANTHER" id="PTHR10996">
    <property type="entry name" value="2-HYDROXYACID DEHYDROGENASE-RELATED"/>
    <property type="match status" value="1"/>
</dbReference>
<dbReference type="EMBL" id="BAABLP010000002">
    <property type="protein sequence ID" value="GAA4742358.1"/>
    <property type="molecule type" value="Genomic_DNA"/>
</dbReference>
<proteinExistence type="predicted"/>
<dbReference type="InterPro" id="IPR036291">
    <property type="entry name" value="NAD(P)-bd_dom_sf"/>
</dbReference>
<name>A0ABP8YYV7_9MICO</name>
<evidence type="ECO:0000256" key="1">
    <source>
        <dbReference type="ARBA" id="ARBA00023002"/>
    </source>
</evidence>
<gene>
    <name evidence="4" type="ORF">GCM10025783_12170</name>
</gene>
<feature type="domain" description="D-isomer specific 2-hydroxyacid dehydrogenase NAD-binding" evidence="3">
    <location>
        <begin position="102"/>
        <end position="274"/>
    </location>
</feature>
<dbReference type="RefSeq" id="WP_345480140.1">
    <property type="nucleotide sequence ID" value="NZ_BAABLP010000002.1"/>
</dbReference>
<dbReference type="PROSITE" id="PS00671">
    <property type="entry name" value="D_2_HYDROXYACID_DH_3"/>
    <property type="match status" value="1"/>
</dbReference>
<evidence type="ECO:0000256" key="2">
    <source>
        <dbReference type="ARBA" id="ARBA00023027"/>
    </source>
</evidence>
<dbReference type="Gene3D" id="3.40.50.720">
    <property type="entry name" value="NAD(P)-binding Rossmann-like Domain"/>
    <property type="match status" value="2"/>
</dbReference>
<keyword evidence="5" id="KW-1185">Reference proteome</keyword>
<dbReference type="InterPro" id="IPR050223">
    <property type="entry name" value="D-isomer_2-hydroxyacid_DH"/>
</dbReference>
<reference evidence="5" key="1">
    <citation type="journal article" date="2019" name="Int. J. Syst. Evol. Microbiol.">
        <title>The Global Catalogue of Microorganisms (GCM) 10K type strain sequencing project: providing services to taxonomists for standard genome sequencing and annotation.</title>
        <authorList>
            <consortium name="The Broad Institute Genomics Platform"/>
            <consortium name="The Broad Institute Genome Sequencing Center for Infectious Disease"/>
            <person name="Wu L."/>
            <person name="Ma J."/>
        </authorList>
    </citation>
    <scope>NUCLEOTIDE SEQUENCE [LARGE SCALE GENOMIC DNA]</scope>
    <source>
        <strain evidence="5">JCM 19015</strain>
    </source>
</reference>
<dbReference type="InterPro" id="IPR006140">
    <property type="entry name" value="D-isomer_DH_NAD-bd"/>
</dbReference>
<sequence length="308" mass="31651">MSGLTLSVPDAGLLAALEPLSDGVRGAVWDLLTPPPVGTIDLVVPPYLGDWRQRLPAVAAVAPRLVQSQLLGYDGVAAVLPPGVPFANAVGVHEPSTAELAVGLLLASLRRIDDYVRQAAAGGPQVPALGTSLADRRVLLLGVGGVGTAIARRLAPFETEVIRVGRTARTDADGPVHGMAELPGLLPDAEVVVLALPLDGTTTHLVDRAFLAAMRDGALLVNVGRGGLVDTDALVEATADGRIRAALDVTEPEPLPAGHPLLASPHVLVVPHVGGASTAMRPRLVALIRAQAERLLRSEPPAHVVLGG</sequence>
<organism evidence="4 5">
    <name type="scientific">Amnibacterium soli</name>
    <dbReference type="NCBI Taxonomy" id="1282736"/>
    <lineage>
        <taxon>Bacteria</taxon>
        <taxon>Bacillati</taxon>
        <taxon>Actinomycetota</taxon>
        <taxon>Actinomycetes</taxon>
        <taxon>Micrococcales</taxon>
        <taxon>Microbacteriaceae</taxon>
        <taxon>Amnibacterium</taxon>
    </lineage>
</organism>
<keyword evidence="2" id="KW-0520">NAD</keyword>
<dbReference type="Proteomes" id="UP001500121">
    <property type="component" value="Unassembled WGS sequence"/>
</dbReference>